<dbReference type="EMBL" id="FNIE01000008">
    <property type="protein sequence ID" value="SDO17117.1"/>
    <property type="molecule type" value="Genomic_DNA"/>
</dbReference>
<evidence type="ECO:0000256" key="1">
    <source>
        <dbReference type="SAM" id="MobiDB-lite"/>
    </source>
</evidence>
<feature type="compositionally biased region" description="Polar residues" evidence="1">
    <location>
        <begin position="46"/>
        <end position="57"/>
    </location>
</feature>
<gene>
    <name evidence="2" type="ORF">SAMN05216259_10810</name>
</gene>
<evidence type="ECO:0008006" key="4">
    <source>
        <dbReference type="Google" id="ProtNLM"/>
    </source>
</evidence>
<accession>A0A1H0HDA8</accession>
<dbReference type="InterPro" id="IPR035172">
    <property type="entry name" value="DUF5302"/>
</dbReference>
<dbReference type="OrthoDB" id="4319558at2"/>
<feature type="region of interest" description="Disordered" evidence="1">
    <location>
        <begin position="1"/>
        <end position="79"/>
    </location>
</feature>
<keyword evidence="3" id="KW-1185">Reference proteome</keyword>
<dbReference type="RefSeq" id="WP_093785594.1">
    <property type="nucleotide sequence ID" value="NZ_FNIE01000008.1"/>
</dbReference>
<evidence type="ECO:0000313" key="3">
    <source>
        <dbReference type="Proteomes" id="UP000199341"/>
    </source>
</evidence>
<feature type="compositionally biased region" description="Acidic residues" evidence="1">
    <location>
        <begin position="11"/>
        <end position="30"/>
    </location>
</feature>
<evidence type="ECO:0000313" key="2">
    <source>
        <dbReference type="EMBL" id="SDO17117.1"/>
    </source>
</evidence>
<organism evidence="2 3">
    <name type="scientific">Actinacidiphila guanduensis</name>
    <dbReference type="NCBI Taxonomy" id="310781"/>
    <lineage>
        <taxon>Bacteria</taxon>
        <taxon>Bacillati</taxon>
        <taxon>Actinomycetota</taxon>
        <taxon>Actinomycetes</taxon>
        <taxon>Kitasatosporales</taxon>
        <taxon>Streptomycetaceae</taxon>
        <taxon>Actinacidiphila</taxon>
    </lineage>
</organism>
<reference evidence="2 3" key="1">
    <citation type="submission" date="2016-10" db="EMBL/GenBank/DDBJ databases">
        <authorList>
            <person name="de Groot N.N."/>
        </authorList>
    </citation>
    <scope>NUCLEOTIDE SEQUENCE [LARGE SCALE GENOMIC DNA]</scope>
    <source>
        <strain evidence="2 3">CGMCC 4.2022</strain>
    </source>
</reference>
<proteinExistence type="predicted"/>
<protein>
    <recommendedName>
        <fullName evidence="4">DUF5302 domain-containing protein</fullName>
    </recommendedName>
</protein>
<dbReference type="AlphaFoldDB" id="A0A1H0HDA8"/>
<feature type="compositionally biased region" description="Low complexity" evidence="1">
    <location>
        <begin position="1"/>
        <end position="10"/>
    </location>
</feature>
<dbReference type="Pfam" id="PF17227">
    <property type="entry name" value="DUF5302"/>
    <property type="match status" value="1"/>
</dbReference>
<sequence length="79" mass="8318">MTDAEQAAEAAAEDTDEPTAEQEAAAPDEDDVKRKFREALARKQGARTSPNGSSQGPSKIHGAHGRAGGPREFRRKSGG</sequence>
<dbReference type="Proteomes" id="UP000199341">
    <property type="component" value="Unassembled WGS sequence"/>
</dbReference>
<name>A0A1H0HDA8_9ACTN</name>
<feature type="compositionally biased region" description="Basic and acidic residues" evidence="1">
    <location>
        <begin position="31"/>
        <end position="41"/>
    </location>
</feature>